<protein>
    <submittedName>
        <fullName evidence="2">Uncharacterized protein</fullName>
    </submittedName>
</protein>
<dbReference type="Proteomes" id="UP000573603">
    <property type="component" value="Unassembled WGS sequence"/>
</dbReference>
<sequence length="158" mass="17307">MWLRIFPLILSGASLALSSLSLLAGYKEGFMEEYYVARVNVSKLAATFLLKAGDNYNKNSNTSEDDLPILIPDGISHGEADIPEEAADLLDDIVDGKTIWYSVHIMTGCEGTSNPDPVDNSPLLRAGGCTRPTAGLSMYDVEYFDILLLRPQWPEPPL</sequence>
<name>A0A8H4YH28_9HYPO</name>
<accession>A0A8H4YH28</accession>
<feature type="signal peptide" evidence="1">
    <location>
        <begin position="1"/>
        <end position="18"/>
    </location>
</feature>
<evidence type="ECO:0000313" key="2">
    <source>
        <dbReference type="EMBL" id="KAF5227860.1"/>
    </source>
</evidence>
<keyword evidence="3" id="KW-1185">Reference proteome</keyword>
<dbReference type="AlphaFoldDB" id="A0A8H4YH28"/>
<proteinExistence type="predicted"/>
<feature type="chain" id="PRO_5034757385" evidence="1">
    <location>
        <begin position="19"/>
        <end position="158"/>
    </location>
</feature>
<dbReference type="EMBL" id="JABEVY010000735">
    <property type="protein sequence ID" value="KAF5227860.1"/>
    <property type="molecule type" value="Genomic_DNA"/>
</dbReference>
<gene>
    <name evidence="2" type="ORF">FANTH_14665</name>
</gene>
<organism evidence="2 3">
    <name type="scientific">Fusarium anthophilum</name>
    <dbReference type="NCBI Taxonomy" id="48485"/>
    <lineage>
        <taxon>Eukaryota</taxon>
        <taxon>Fungi</taxon>
        <taxon>Dikarya</taxon>
        <taxon>Ascomycota</taxon>
        <taxon>Pezizomycotina</taxon>
        <taxon>Sordariomycetes</taxon>
        <taxon>Hypocreomycetidae</taxon>
        <taxon>Hypocreales</taxon>
        <taxon>Nectriaceae</taxon>
        <taxon>Fusarium</taxon>
        <taxon>Fusarium fujikuroi species complex</taxon>
    </lineage>
</organism>
<comment type="caution">
    <text evidence="2">The sequence shown here is derived from an EMBL/GenBank/DDBJ whole genome shotgun (WGS) entry which is preliminary data.</text>
</comment>
<keyword evidence="1" id="KW-0732">Signal</keyword>
<evidence type="ECO:0000313" key="3">
    <source>
        <dbReference type="Proteomes" id="UP000573603"/>
    </source>
</evidence>
<evidence type="ECO:0000256" key="1">
    <source>
        <dbReference type="SAM" id="SignalP"/>
    </source>
</evidence>
<reference evidence="2 3" key="1">
    <citation type="journal article" date="2020" name="BMC Genomics">
        <title>Correction to: Identification and distribution of gene clusters required for synthesis of sphingolipid metabolism inhibitors in diverse species of the filamentous fungus Fusarium.</title>
        <authorList>
            <person name="Kim H.S."/>
            <person name="Lohmar J.M."/>
            <person name="Busman M."/>
            <person name="Brown D.W."/>
            <person name="Naumann T.A."/>
            <person name="Divon H.H."/>
            <person name="Lysoe E."/>
            <person name="Uhlig S."/>
            <person name="Proctor R.H."/>
        </authorList>
    </citation>
    <scope>NUCLEOTIDE SEQUENCE [LARGE SCALE GENOMIC DNA]</scope>
    <source>
        <strain evidence="2 3">NRRL 25214</strain>
    </source>
</reference>